<protein>
    <submittedName>
        <fullName evidence="1">Uncharacterized protein</fullName>
    </submittedName>
</protein>
<dbReference type="Proteomes" id="UP000295718">
    <property type="component" value="Unassembled WGS sequence"/>
</dbReference>
<dbReference type="EMBL" id="SLUO01000002">
    <property type="protein sequence ID" value="TCL60530.1"/>
    <property type="molecule type" value="Genomic_DNA"/>
</dbReference>
<keyword evidence="2" id="KW-1185">Reference proteome</keyword>
<proteinExistence type="predicted"/>
<name>A0A4R1R536_9FIRM</name>
<accession>A0A4R1R536</accession>
<dbReference type="AlphaFoldDB" id="A0A4R1R536"/>
<gene>
    <name evidence="1" type="ORF">EDD76_102228</name>
</gene>
<evidence type="ECO:0000313" key="2">
    <source>
        <dbReference type="Proteomes" id="UP000295718"/>
    </source>
</evidence>
<evidence type="ECO:0000313" key="1">
    <source>
        <dbReference type="EMBL" id="TCL60530.1"/>
    </source>
</evidence>
<sequence length="98" mass="10974">MFFSEIPTVVLIKYIDECLSSSEKFDGNGYVLQDLINEIGKRLGYSVIHGRFKGKKGENGFDGLWTAPDGSSIVMESKTTDIYSISLDTIANYRQQLI</sequence>
<comment type="caution">
    <text evidence="1">The sequence shown here is derived from an EMBL/GenBank/DDBJ whole genome shotgun (WGS) entry which is preliminary data.</text>
</comment>
<reference evidence="1 2" key="1">
    <citation type="submission" date="2019-03" db="EMBL/GenBank/DDBJ databases">
        <title>Genomic Encyclopedia of Type Strains, Phase IV (KMG-IV): sequencing the most valuable type-strain genomes for metagenomic binning, comparative biology and taxonomic classification.</title>
        <authorList>
            <person name="Goeker M."/>
        </authorList>
    </citation>
    <scope>NUCLEOTIDE SEQUENCE [LARGE SCALE GENOMIC DNA]</scope>
    <source>
        <strain evidence="1 2">DSM 100556</strain>
    </source>
</reference>
<organism evidence="1 2">
    <name type="scientific">Kineothrix alysoides</name>
    <dbReference type="NCBI Taxonomy" id="1469948"/>
    <lineage>
        <taxon>Bacteria</taxon>
        <taxon>Bacillati</taxon>
        <taxon>Bacillota</taxon>
        <taxon>Clostridia</taxon>
        <taxon>Lachnospirales</taxon>
        <taxon>Lachnospiraceae</taxon>
        <taxon>Kineothrix</taxon>
    </lineage>
</organism>